<keyword evidence="5 10" id="KW-0472">Membrane</keyword>
<protein>
    <recommendedName>
        <fullName evidence="11">Ig-like domain-containing protein</fullName>
    </recommendedName>
</protein>
<keyword evidence="6" id="KW-1015">Disulfide bond</keyword>
<reference evidence="12 13" key="1">
    <citation type="journal article" date="2018" name="Nat. Ecol. Evol.">
        <title>Shark genomes provide insights into elasmobranch evolution and the origin of vertebrates.</title>
        <authorList>
            <person name="Hara Y"/>
            <person name="Yamaguchi K"/>
            <person name="Onimaru K"/>
            <person name="Kadota M"/>
            <person name="Koyanagi M"/>
            <person name="Keeley SD"/>
            <person name="Tatsumi K"/>
            <person name="Tanaka K"/>
            <person name="Motone F"/>
            <person name="Kageyama Y"/>
            <person name="Nozu R"/>
            <person name="Adachi N"/>
            <person name="Nishimura O"/>
            <person name="Nakagawa R"/>
            <person name="Tanegashima C"/>
            <person name="Kiyatake I"/>
            <person name="Matsumoto R"/>
            <person name="Murakumo K"/>
            <person name="Nishida K"/>
            <person name="Terakita A"/>
            <person name="Kuratani S"/>
            <person name="Sato K"/>
            <person name="Hyodo S Kuraku.S."/>
        </authorList>
    </citation>
    <scope>NUCLEOTIDE SEQUENCE [LARGE SCALE GENOMIC DNA]</scope>
</reference>
<evidence type="ECO:0000256" key="6">
    <source>
        <dbReference type="ARBA" id="ARBA00023157"/>
    </source>
</evidence>
<dbReference type="FunFam" id="2.60.40.10:FF:000357">
    <property type="entry name" value="Fc receptor like 1"/>
    <property type="match status" value="1"/>
</dbReference>
<organism evidence="12 13">
    <name type="scientific">Scyliorhinus torazame</name>
    <name type="common">Cloudy catshark</name>
    <name type="synonym">Catulus torazame</name>
    <dbReference type="NCBI Taxonomy" id="75743"/>
    <lineage>
        <taxon>Eukaryota</taxon>
        <taxon>Metazoa</taxon>
        <taxon>Chordata</taxon>
        <taxon>Craniata</taxon>
        <taxon>Vertebrata</taxon>
        <taxon>Chondrichthyes</taxon>
        <taxon>Elasmobranchii</taxon>
        <taxon>Galeomorphii</taxon>
        <taxon>Galeoidea</taxon>
        <taxon>Carcharhiniformes</taxon>
        <taxon>Scyliorhinidae</taxon>
        <taxon>Scyliorhinus</taxon>
    </lineage>
</organism>
<dbReference type="Pfam" id="PF07686">
    <property type="entry name" value="V-set"/>
    <property type="match status" value="1"/>
</dbReference>
<evidence type="ECO:0000259" key="11">
    <source>
        <dbReference type="PROSITE" id="PS50835"/>
    </source>
</evidence>
<evidence type="ECO:0000256" key="5">
    <source>
        <dbReference type="ARBA" id="ARBA00023136"/>
    </source>
</evidence>
<dbReference type="EMBL" id="BFAA01003334">
    <property type="protein sequence ID" value="GCB70547.1"/>
    <property type="molecule type" value="Genomic_DNA"/>
</dbReference>
<dbReference type="GO" id="GO:0004888">
    <property type="term" value="F:transmembrane signaling receptor activity"/>
    <property type="evidence" value="ECO:0007669"/>
    <property type="project" value="TreeGrafter"/>
</dbReference>
<dbReference type="InterPro" id="IPR013783">
    <property type="entry name" value="Ig-like_fold"/>
</dbReference>
<evidence type="ECO:0000256" key="8">
    <source>
        <dbReference type="ARBA" id="ARBA00023319"/>
    </source>
</evidence>
<dbReference type="InterPro" id="IPR007110">
    <property type="entry name" value="Ig-like_dom"/>
</dbReference>
<dbReference type="InterPro" id="IPR013106">
    <property type="entry name" value="Ig_V-set"/>
</dbReference>
<dbReference type="PANTHER" id="PTHR11860:SF87">
    <property type="entry name" value="CMRF35-LIKE MOLECULE 8"/>
    <property type="match status" value="1"/>
</dbReference>
<feature type="transmembrane region" description="Helical" evidence="10">
    <location>
        <begin position="249"/>
        <end position="272"/>
    </location>
</feature>
<evidence type="ECO:0000256" key="7">
    <source>
        <dbReference type="ARBA" id="ARBA00023180"/>
    </source>
</evidence>
<evidence type="ECO:0000256" key="3">
    <source>
        <dbReference type="ARBA" id="ARBA00022692"/>
    </source>
</evidence>
<accession>A0A401PBP8</accession>
<dbReference type="InterPro" id="IPR050671">
    <property type="entry name" value="CD300_family_receptors"/>
</dbReference>
<evidence type="ECO:0000256" key="10">
    <source>
        <dbReference type="SAM" id="Phobius"/>
    </source>
</evidence>
<evidence type="ECO:0000256" key="1">
    <source>
        <dbReference type="ARBA" id="ARBA00004236"/>
    </source>
</evidence>
<evidence type="ECO:0000256" key="4">
    <source>
        <dbReference type="ARBA" id="ARBA00022729"/>
    </source>
</evidence>
<comment type="caution">
    <text evidence="12">The sequence shown here is derived from an EMBL/GenBank/DDBJ whole genome shotgun (WGS) entry which is preliminary data.</text>
</comment>
<gene>
    <name evidence="12" type="ORF">scyTo_0008607</name>
</gene>
<dbReference type="Gene3D" id="2.60.40.10">
    <property type="entry name" value="Immunoglobulins"/>
    <property type="match status" value="2"/>
</dbReference>
<dbReference type="CDD" id="cd05716">
    <property type="entry name" value="IgV_pIgR_like"/>
    <property type="match status" value="1"/>
</dbReference>
<dbReference type="OrthoDB" id="8920197at2759"/>
<sequence length="392" mass="43550">ALWAERKVRGIVGRAITIHCHYDAGYKSYIKFWCHGTTIHCKVLAQTNWQNGRFSITDNKSQTTFVVTVDDLRPADAGWYSCGIERNGLDPMFSVEIKTSYESVSVPVLKFLSPLNVSCSGGSVTVSCESVRGSLPIQYTWNEKTPSEDSKISDTKELDLRCQSLKQQQHQYYCTASNNQGEQSSEMVNVSVINSSEQSCSYVILFGNSGPEYSCEVSSTESPTSTHSTRRSSSSKQSESSDSKNDESLIYIVLGVLGAFLIVFVASLLLYLRQINKGSNGILCHRRDKALHDDQQLAAEEENIVYADINHIDRNSARTDREGTVQLTNDGITYAAVQFQKKPSRRSNEVSRHSAYNMDGAIYSNITIQSQSKGNPKTPQESEMSTYASVIN</sequence>
<dbReference type="PANTHER" id="PTHR11860">
    <property type="entry name" value="POLYMERIC-IMMUNOGLOBULIN RECEPTOR"/>
    <property type="match status" value="1"/>
</dbReference>
<feature type="domain" description="Ig-like" evidence="11">
    <location>
        <begin position="107"/>
        <end position="191"/>
    </location>
</feature>
<evidence type="ECO:0000313" key="12">
    <source>
        <dbReference type="EMBL" id="GCB70547.1"/>
    </source>
</evidence>
<keyword evidence="4" id="KW-0732">Signal</keyword>
<keyword evidence="2" id="KW-1003">Cell membrane</keyword>
<dbReference type="InterPro" id="IPR036179">
    <property type="entry name" value="Ig-like_dom_sf"/>
</dbReference>
<evidence type="ECO:0000313" key="13">
    <source>
        <dbReference type="Proteomes" id="UP000288216"/>
    </source>
</evidence>
<proteinExistence type="predicted"/>
<dbReference type="InterPro" id="IPR003599">
    <property type="entry name" value="Ig_sub"/>
</dbReference>
<feature type="region of interest" description="Disordered" evidence="9">
    <location>
        <begin position="369"/>
        <end position="392"/>
    </location>
</feature>
<evidence type="ECO:0000256" key="2">
    <source>
        <dbReference type="ARBA" id="ARBA00022475"/>
    </source>
</evidence>
<keyword evidence="8" id="KW-0393">Immunoglobulin domain</keyword>
<dbReference type="STRING" id="75743.A0A401PBP8"/>
<feature type="compositionally biased region" description="Low complexity" evidence="9">
    <location>
        <begin position="216"/>
        <end position="238"/>
    </location>
</feature>
<dbReference type="SUPFAM" id="SSF48726">
    <property type="entry name" value="Immunoglobulin"/>
    <property type="match status" value="2"/>
</dbReference>
<dbReference type="AlphaFoldDB" id="A0A401PBP8"/>
<dbReference type="GO" id="GO:0005886">
    <property type="term" value="C:plasma membrane"/>
    <property type="evidence" value="ECO:0007669"/>
    <property type="project" value="UniProtKB-SubCell"/>
</dbReference>
<keyword evidence="10" id="KW-1133">Transmembrane helix</keyword>
<dbReference type="PROSITE" id="PS50835">
    <property type="entry name" value="IG_LIKE"/>
    <property type="match status" value="1"/>
</dbReference>
<keyword evidence="3 10" id="KW-0812">Transmembrane</keyword>
<comment type="subcellular location">
    <subcellularLocation>
        <location evidence="1">Cell membrane</location>
    </subcellularLocation>
</comment>
<feature type="non-terminal residue" evidence="12">
    <location>
        <position position="1"/>
    </location>
</feature>
<feature type="region of interest" description="Disordered" evidence="9">
    <location>
        <begin position="216"/>
        <end position="242"/>
    </location>
</feature>
<name>A0A401PBP8_SCYTO</name>
<dbReference type="Proteomes" id="UP000288216">
    <property type="component" value="Unassembled WGS sequence"/>
</dbReference>
<dbReference type="SMART" id="SM00409">
    <property type="entry name" value="IG"/>
    <property type="match status" value="2"/>
</dbReference>
<dbReference type="OMA" id="CIYVANI"/>
<keyword evidence="13" id="KW-1185">Reference proteome</keyword>
<keyword evidence="7" id="KW-0325">Glycoprotein</keyword>
<evidence type="ECO:0000256" key="9">
    <source>
        <dbReference type="SAM" id="MobiDB-lite"/>
    </source>
</evidence>